<dbReference type="SUPFAM" id="SSF90123">
    <property type="entry name" value="ABC transporter transmembrane region"/>
    <property type="match status" value="2"/>
</dbReference>
<feature type="transmembrane region" description="Helical" evidence="9">
    <location>
        <begin position="963"/>
        <end position="986"/>
    </location>
</feature>
<dbReference type="InterPro" id="IPR017871">
    <property type="entry name" value="ABC_transporter-like_CS"/>
</dbReference>
<keyword evidence="2" id="KW-0813">Transport</keyword>
<organism evidence="12 13">
    <name type="scientific">Colletotrichum chrysophilum</name>
    <dbReference type="NCBI Taxonomy" id="1836956"/>
    <lineage>
        <taxon>Eukaryota</taxon>
        <taxon>Fungi</taxon>
        <taxon>Dikarya</taxon>
        <taxon>Ascomycota</taxon>
        <taxon>Pezizomycotina</taxon>
        <taxon>Sordariomycetes</taxon>
        <taxon>Hypocreomycetidae</taxon>
        <taxon>Glomerellales</taxon>
        <taxon>Glomerellaceae</taxon>
        <taxon>Colletotrichum</taxon>
        <taxon>Colletotrichum gloeosporioides species complex</taxon>
    </lineage>
</organism>
<feature type="transmembrane region" description="Helical" evidence="9">
    <location>
        <begin position="227"/>
        <end position="246"/>
    </location>
</feature>
<dbReference type="Pfam" id="PF00005">
    <property type="entry name" value="ABC_tran"/>
    <property type="match status" value="2"/>
</dbReference>
<dbReference type="InterPro" id="IPR036640">
    <property type="entry name" value="ABC1_TM_sf"/>
</dbReference>
<name>A0AAD9EA55_9PEZI</name>
<evidence type="ECO:0000256" key="9">
    <source>
        <dbReference type="SAM" id="Phobius"/>
    </source>
</evidence>
<proteinExistence type="predicted"/>
<dbReference type="Gene3D" id="1.20.1560.10">
    <property type="entry name" value="ABC transporter type 1, transmembrane domain"/>
    <property type="match status" value="2"/>
</dbReference>
<dbReference type="PROSITE" id="PS50929">
    <property type="entry name" value="ABC_TM1F"/>
    <property type="match status" value="2"/>
</dbReference>
<sequence>MANGYALFPSREKEVSLASLIFLGWLGPILSAGKRGDILQSDLERIETHPTSAFFPSPDADPKKDEDCSSMRQMARDTSLRTYLLFVLAVILAALTAVTTLCQPIIIGALVAFLQTESHTSVGSWLVVALFIDFTLLNILVAQSTHIVDQISFRIRAYLTYRIHLRSLEPATSQATSSNDAESAKVTVLANVDVTQAVFVLKVIPDVITSAIVVGVGAYLLYNAVALVFLGPLLLALVSVSVPIALGNKLTKSQRYALEATERRIRSVGQLIEKTRSIRMAGMQAVAEKEVLENRQIEIEAMSLYRKFLIGVVFASDSVNGLSLLVTFGIYAAINGTNLDYSTLFTALSVISIMLGSFPTFIQMLPALYEGVVSWGRIIAYVKPKVRLAERHNDATASNGLIHLEKQVSVLAKISEASLAWGNEAIIHDASLTIKKGTMTVVTGSSGCGKSTILKSLVGEVRISAGTIQLGTKKIAFCDQSPYFLAGRTIRQNIILQRPFDGALYAAVLSCCCLGPDISRWSSGDETIVVDSAGTSLSGGQRKRLALARALYHEADLLILDDVFTGLDAKTAREISTALFGPRGFVTERRQKMAVLAAMPLETIMIPSSFAHETLSIVEGMLQRTEAIEPGQHPSIIDLEGPSTVEDNVDSIANSRRQADVEETCLSPETEKAKALATETTPTATDAAQSPRVKNQQFLMRDFGNYMKSFGVWNLAVSVTATCVVSGINKASPFFLSYWTGKYQAGDYSSAPGFYIGMYSLIVGSGFIGTLVACGVFFLRMIPQSAVSIHRDMLDVLVSSAALPPAFSRRMAQKLSIGQLQSRFCASPSTSAPSAHETFRFTNDVNVLDLALPLAVLNSTWAIAAVLASMGVLAAGSVFTLISLAVSLFVLYFIQRSYLATTSQLRTLQIASQAPVIGTLRASCDGRATIRAFNLQDSASSTLVNQVYQASKSAYLFRSLQSWLFLVIGLLGGGVAGTLAALLVGLKSKVNVGWAGVALVNTITLGSDLKMLMNWLTLLEAQLGVVRRIREFIATTPSENFRAVDGASPRIEELLDDWPSRGEVVLRNVSVAYGDHTVFTDASIHIQAGEKVAVIGRTGSGKSSLAQLLFGLITKTGGSVHIDGVDLDTVSPQLLRQRLVGAPQFSFYNGQASVKTNLDPGDNHSPSDVMDMIRLVSVGLSDSGQPEVMVDVDQPWESSRFSSFGRQQRLGIARALLRRSALYVMDEPTSGMDTMTHKAMIHNILSTHTSSTMIIVTHHTEGLDMFDRVLRVDEGKIEW</sequence>
<feature type="transmembrane region" description="Helical" evidence="9">
    <location>
        <begin position="346"/>
        <end position="369"/>
    </location>
</feature>
<dbReference type="PROSITE" id="PS00211">
    <property type="entry name" value="ABC_TRANSPORTER_1"/>
    <property type="match status" value="1"/>
</dbReference>
<dbReference type="PROSITE" id="PS50893">
    <property type="entry name" value="ABC_TRANSPORTER_2"/>
    <property type="match status" value="2"/>
</dbReference>
<keyword evidence="4 9" id="KW-0812">Transmembrane</keyword>
<dbReference type="SMART" id="SM00382">
    <property type="entry name" value="AAA"/>
    <property type="match status" value="2"/>
</dbReference>
<accession>A0AAD9EA55</accession>
<dbReference type="InterPro" id="IPR044726">
    <property type="entry name" value="ABCC_6TM_D2"/>
</dbReference>
<dbReference type="SUPFAM" id="SSF52540">
    <property type="entry name" value="P-loop containing nucleoside triphosphate hydrolases"/>
    <property type="match status" value="2"/>
</dbReference>
<dbReference type="CDD" id="cd18580">
    <property type="entry name" value="ABC_6TM_ABCC_D2"/>
    <property type="match status" value="1"/>
</dbReference>
<dbReference type="GO" id="GO:0140359">
    <property type="term" value="F:ABC-type transporter activity"/>
    <property type="evidence" value="ECO:0007669"/>
    <property type="project" value="InterPro"/>
</dbReference>
<feature type="transmembrane region" description="Helical" evidence="9">
    <location>
        <begin position="15"/>
        <end position="33"/>
    </location>
</feature>
<dbReference type="InterPro" id="IPR027417">
    <property type="entry name" value="P-loop_NTPase"/>
</dbReference>
<evidence type="ECO:0000256" key="7">
    <source>
        <dbReference type="ARBA" id="ARBA00022989"/>
    </source>
</evidence>
<keyword evidence="7 9" id="KW-1133">Transmembrane helix</keyword>
<keyword evidence="5" id="KW-0547">Nucleotide-binding</keyword>
<reference evidence="12" key="1">
    <citation type="submission" date="2023-01" db="EMBL/GenBank/DDBJ databases">
        <title>Colletotrichum chrysophilum M932 genome sequence.</title>
        <authorList>
            <person name="Baroncelli R."/>
        </authorList>
    </citation>
    <scope>NUCLEOTIDE SEQUENCE</scope>
    <source>
        <strain evidence="12">M932</strain>
    </source>
</reference>
<dbReference type="Proteomes" id="UP001243330">
    <property type="component" value="Unassembled WGS sequence"/>
</dbReference>
<gene>
    <name evidence="12" type="ORF">CCHR01_16786</name>
</gene>
<evidence type="ECO:0000313" key="13">
    <source>
        <dbReference type="Proteomes" id="UP001243330"/>
    </source>
</evidence>
<dbReference type="Gene3D" id="3.40.50.300">
    <property type="entry name" value="P-loop containing nucleotide triphosphate hydrolases"/>
    <property type="match status" value="2"/>
</dbReference>
<comment type="subcellular location">
    <subcellularLocation>
        <location evidence="1">Cell membrane</location>
        <topology evidence="1">Multi-pass membrane protein</topology>
    </subcellularLocation>
</comment>
<dbReference type="PANTHER" id="PTHR24223:SF399">
    <property type="entry name" value="ABC TRANSPORTER ATNG"/>
    <property type="match status" value="1"/>
</dbReference>
<dbReference type="Pfam" id="PF00664">
    <property type="entry name" value="ABC_membrane"/>
    <property type="match status" value="1"/>
</dbReference>
<evidence type="ECO:0000256" key="6">
    <source>
        <dbReference type="ARBA" id="ARBA00022840"/>
    </source>
</evidence>
<dbReference type="InterPro" id="IPR003593">
    <property type="entry name" value="AAA+_ATPase"/>
</dbReference>
<evidence type="ECO:0000313" key="12">
    <source>
        <dbReference type="EMBL" id="KAK1840588.1"/>
    </source>
</evidence>
<dbReference type="EMBL" id="JAQOWY010000548">
    <property type="protein sequence ID" value="KAK1840588.1"/>
    <property type="molecule type" value="Genomic_DNA"/>
</dbReference>
<evidence type="ECO:0000259" key="10">
    <source>
        <dbReference type="PROSITE" id="PS50893"/>
    </source>
</evidence>
<feature type="domain" description="ABC transporter" evidence="10">
    <location>
        <begin position="412"/>
        <end position="644"/>
    </location>
</feature>
<keyword evidence="8 9" id="KW-0472">Membrane</keyword>
<feature type="transmembrane region" description="Helical" evidence="9">
    <location>
        <begin position="710"/>
        <end position="728"/>
    </location>
</feature>
<feature type="transmembrane region" description="Helical" evidence="9">
    <location>
        <begin position="847"/>
        <end position="867"/>
    </location>
</feature>
<evidence type="ECO:0000256" key="5">
    <source>
        <dbReference type="ARBA" id="ARBA00022741"/>
    </source>
</evidence>
<evidence type="ECO:0000256" key="3">
    <source>
        <dbReference type="ARBA" id="ARBA00022475"/>
    </source>
</evidence>
<dbReference type="GO" id="GO:0005886">
    <property type="term" value="C:plasma membrane"/>
    <property type="evidence" value="ECO:0007669"/>
    <property type="project" value="UniProtKB-SubCell"/>
</dbReference>
<feature type="domain" description="ABC transporter" evidence="10">
    <location>
        <begin position="1064"/>
        <end position="1279"/>
    </location>
</feature>
<dbReference type="AlphaFoldDB" id="A0AAD9EA55"/>
<evidence type="ECO:0000256" key="1">
    <source>
        <dbReference type="ARBA" id="ARBA00004651"/>
    </source>
</evidence>
<feature type="domain" description="ABC transmembrane type-1" evidence="11">
    <location>
        <begin position="716"/>
        <end position="1021"/>
    </location>
</feature>
<dbReference type="InterPro" id="IPR011527">
    <property type="entry name" value="ABC1_TM_dom"/>
</dbReference>
<keyword evidence="13" id="KW-1185">Reference proteome</keyword>
<dbReference type="InterPro" id="IPR050173">
    <property type="entry name" value="ABC_transporter_C-like"/>
</dbReference>
<evidence type="ECO:0000256" key="4">
    <source>
        <dbReference type="ARBA" id="ARBA00022692"/>
    </source>
</evidence>
<evidence type="ECO:0000256" key="8">
    <source>
        <dbReference type="ARBA" id="ARBA00023136"/>
    </source>
</evidence>
<feature type="transmembrane region" description="Helical" evidence="9">
    <location>
        <begin position="756"/>
        <end position="779"/>
    </location>
</feature>
<dbReference type="GO" id="GO:0005524">
    <property type="term" value="F:ATP binding"/>
    <property type="evidence" value="ECO:0007669"/>
    <property type="project" value="UniProtKB-KW"/>
</dbReference>
<keyword evidence="3" id="KW-1003">Cell membrane</keyword>
<feature type="domain" description="ABC transmembrane type-1" evidence="11">
    <location>
        <begin position="87"/>
        <end position="370"/>
    </location>
</feature>
<feature type="transmembrane region" description="Helical" evidence="9">
    <location>
        <begin position="199"/>
        <end position="221"/>
    </location>
</feature>
<evidence type="ECO:0000259" key="11">
    <source>
        <dbReference type="PROSITE" id="PS50929"/>
    </source>
</evidence>
<protein>
    <submittedName>
        <fullName evidence="12">ABC multidrug transporter</fullName>
    </submittedName>
</protein>
<dbReference type="GO" id="GO:0016887">
    <property type="term" value="F:ATP hydrolysis activity"/>
    <property type="evidence" value="ECO:0007669"/>
    <property type="project" value="InterPro"/>
</dbReference>
<comment type="caution">
    <text evidence="12">The sequence shown here is derived from an EMBL/GenBank/DDBJ whole genome shotgun (WGS) entry which is preliminary data.</text>
</comment>
<feature type="transmembrane region" description="Helical" evidence="9">
    <location>
        <begin position="308"/>
        <end position="334"/>
    </location>
</feature>
<dbReference type="PANTHER" id="PTHR24223">
    <property type="entry name" value="ATP-BINDING CASSETTE SUB-FAMILY C"/>
    <property type="match status" value="1"/>
</dbReference>
<feature type="transmembrane region" description="Helical" evidence="9">
    <location>
        <begin position="873"/>
        <end position="894"/>
    </location>
</feature>
<evidence type="ECO:0000256" key="2">
    <source>
        <dbReference type="ARBA" id="ARBA00022448"/>
    </source>
</evidence>
<feature type="transmembrane region" description="Helical" evidence="9">
    <location>
        <begin position="122"/>
        <end position="141"/>
    </location>
</feature>
<keyword evidence="6" id="KW-0067">ATP-binding</keyword>
<dbReference type="InterPro" id="IPR003439">
    <property type="entry name" value="ABC_transporter-like_ATP-bd"/>
</dbReference>
<feature type="transmembrane region" description="Helical" evidence="9">
    <location>
        <begin position="83"/>
        <end position="116"/>
    </location>
</feature>